<dbReference type="Proteomes" id="UP000317496">
    <property type="component" value="Chromosome"/>
</dbReference>
<evidence type="ECO:0000313" key="4">
    <source>
        <dbReference type="EMBL" id="QDO96160.1"/>
    </source>
</evidence>
<feature type="domain" description="D-isomer specific 2-hydroxyacid dehydrogenase NAD-binding" evidence="3">
    <location>
        <begin position="103"/>
        <end position="274"/>
    </location>
</feature>
<dbReference type="SUPFAM" id="SSF52283">
    <property type="entry name" value="Formate/glycerate dehydrogenase catalytic domain-like"/>
    <property type="match status" value="1"/>
</dbReference>
<dbReference type="PANTHER" id="PTHR43333">
    <property type="entry name" value="2-HACID_DH_C DOMAIN-CONTAINING PROTEIN"/>
    <property type="match status" value="1"/>
</dbReference>
<dbReference type="GO" id="GO:0051287">
    <property type="term" value="F:NAD binding"/>
    <property type="evidence" value="ECO:0007669"/>
    <property type="project" value="InterPro"/>
</dbReference>
<dbReference type="InterPro" id="IPR036291">
    <property type="entry name" value="NAD(P)-bd_dom_sf"/>
</dbReference>
<dbReference type="CDD" id="cd12164">
    <property type="entry name" value="GDH_like_2"/>
    <property type="match status" value="1"/>
</dbReference>
<protein>
    <submittedName>
        <fullName evidence="4">Glyoxylate/hydroxypyruvate reductase A</fullName>
    </submittedName>
</protein>
<evidence type="ECO:0000256" key="1">
    <source>
        <dbReference type="ARBA" id="ARBA00023002"/>
    </source>
</evidence>
<name>A0A516GXV0_9PROT</name>
<dbReference type="AlphaFoldDB" id="A0A516GXV0"/>
<evidence type="ECO:0000313" key="5">
    <source>
        <dbReference type="Proteomes" id="UP000317496"/>
    </source>
</evidence>
<proteinExistence type="predicted"/>
<keyword evidence="1" id="KW-0560">Oxidoreductase</keyword>
<reference evidence="4 5" key="1">
    <citation type="submission" date="2019-07" db="EMBL/GenBank/DDBJ databases">
        <title>Genome sequencing for Ferrovibrio sp. K5.</title>
        <authorList>
            <person name="Park S.-J."/>
        </authorList>
    </citation>
    <scope>NUCLEOTIDE SEQUENCE [LARGE SCALE GENOMIC DNA]</scope>
    <source>
        <strain evidence="4 5">K5</strain>
    </source>
</reference>
<gene>
    <name evidence="4" type="ORF">FNB15_02180</name>
</gene>
<dbReference type="Pfam" id="PF02826">
    <property type="entry name" value="2-Hacid_dh_C"/>
    <property type="match status" value="1"/>
</dbReference>
<evidence type="ECO:0000259" key="3">
    <source>
        <dbReference type="Pfam" id="PF02826"/>
    </source>
</evidence>
<dbReference type="InterPro" id="IPR006140">
    <property type="entry name" value="D-isomer_DH_NAD-bd"/>
</dbReference>
<accession>A0A516GXV0</accession>
<dbReference type="EMBL" id="CP041636">
    <property type="protein sequence ID" value="QDO96160.1"/>
    <property type="molecule type" value="Genomic_DNA"/>
</dbReference>
<keyword evidence="5" id="KW-1185">Reference proteome</keyword>
<dbReference type="SUPFAM" id="SSF51735">
    <property type="entry name" value="NAD(P)-binding Rossmann-fold domains"/>
    <property type="match status" value="1"/>
</dbReference>
<sequence>MALLIYTRAHDPAVWAAELKVLAPDLDIRIHPNTGNPNDIEVALVAKPPPGLLKTFPNLKLIHAFGAGVDAILADPHLPRHVPLTRVIDDRLTLAMTEYVLLHVLRFHRQVDTMAANQRNRAWKWLPPVDASERVIGIMGMGTLGMAAAQKLSQFGFQLVSWSRGLKAVDGVTSFHGDEHLDSFLRLCNILICLLPLTPETRGIINRRALSLLPRGGYIINAARGGHVVEADLLHALDSEWLSGATLDVFDEEPLRDAHPFWTHPKVTVTPHNAADSIPAQVAPQIVDNIRRLQQGQPLLRLVDYKRGY</sequence>
<dbReference type="PANTHER" id="PTHR43333:SF1">
    <property type="entry name" value="D-ISOMER SPECIFIC 2-HYDROXYACID DEHYDROGENASE NAD-BINDING DOMAIN-CONTAINING PROTEIN"/>
    <property type="match status" value="1"/>
</dbReference>
<dbReference type="RefSeq" id="WP_144067141.1">
    <property type="nucleotide sequence ID" value="NZ_CP041636.1"/>
</dbReference>
<keyword evidence="2" id="KW-0520">NAD</keyword>
<dbReference type="PROSITE" id="PS00671">
    <property type="entry name" value="D_2_HYDROXYACID_DH_3"/>
    <property type="match status" value="1"/>
</dbReference>
<evidence type="ECO:0000256" key="2">
    <source>
        <dbReference type="ARBA" id="ARBA00023027"/>
    </source>
</evidence>
<dbReference type="GO" id="GO:0016616">
    <property type="term" value="F:oxidoreductase activity, acting on the CH-OH group of donors, NAD or NADP as acceptor"/>
    <property type="evidence" value="ECO:0007669"/>
    <property type="project" value="UniProtKB-ARBA"/>
</dbReference>
<dbReference type="Gene3D" id="3.40.50.720">
    <property type="entry name" value="NAD(P)-binding Rossmann-like Domain"/>
    <property type="match status" value="2"/>
</dbReference>
<dbReference type="KEGG" id="fer:FNB15_02180"/>
<dbReference type="InterPro" id="IPR029753">
    <property type="entry name" value="D-isomer_DH_CS"/>
</dbReference>
<dbReference type="OrthoDB" id="9787219at2"/>
<organism evidence="4 5">
    <name type="scientific">Ferrovibrio terrae</name>
    <dbReference type="NCBI Taxonomy" id="2594003"/>
    <lineage>
        <taxon>Bacteria</taxon>
        <taxon>Pseudomonadati</taxon>
        <taxon>Pseudomonadota</taxon>
        <taxon>Alphaproteobacteria</taxon>
        <taxon>Rhodospirillales</taxon>
        <taxon>Rhodospirillaceae</taxon>
        <taxon>Ferrovibrio</taxon>
    </lineage>
</organism>
<keyword evidence="4" id="KW-0670">Pyruvate</keyword>